<reference evidence="9" key="1">
    <citation type="submission" date="2022-11" db="EMBL/GenBank/DDBJ databases">
        <authorList>
            <person name="Petersen C."/>
        </authorList>
    </citation>
    <scope>NUCLEOTIDE SEQUENCE</scope>
    <source>
        <strain evidence="9">IBT 19713</strain>
    </source>
</reference>
<dbReference type="AlphaFoldDB" id="A0A9W9TC02"/>
<evidence type="ECO:0000256" key="3">
    <source>
        <dbReference type="ARBA" id="ARBA00017468"/>
    </source>
</evidence>
<dbReference type="OrthoDB" id="20273at2759"/>
<keyword evidence="7" id="KW-0256">Endoplasmic reticulum</keyword>
<evidence type="ECO:0000256" key="7">
    <source>
        <dbReference type="RuleBase" id="RU362128"/>
    </source>
</evidence>
<evidence type="ECO:0000313" key="10">
    <source>
        <dbReference type="Proteomes" id="UP001150941"/>
    </source>
</evidence>
<dbReference type="GO" id="GO:0006488">
    <property type="term" value="P:dolichol-linked oligosaccharide biosynthetic process"/>
    <property type="evidence" value="ECO:0007669"/>
    <property type="project" value="TreeGrafter"/>
</dbReference>
<feature type="domain" description="Glycosyl transferase family 28 C-terminal" evidence="8">
    <location>
        <begin position="4"/>
        <end position="143"/>
    </location>
</feature>
<evidence type="ECO:0000313" key="9">
    <source>
        <dbReference type="EMBL" id="KAJ5217143.1"/>
    </source>
</evidence>
<reference evidence="9" key="2">
    <citation type="journal article" date="2023" name="IMA Fungus">
        <title>Comparative genomic study of the Penicillium genus elucidates a diverse pangenome and 15 lateral gene transfer events.</title>
        <authorList>
            <person name="Petersen C."/>
            <person name="Sorensen T."/>
            <person name="Nielsen M.R."/>
            <person name="Sondergaard T.E."/>
            <person name="Sorensen J.L."/>
            <person name="Fitzpatrick D.A."/>
            <person name="Frisvad J.C."/>
            <person name="Nielsen K.L."/>
        </authorList>
    </citation>
    <scope>NUCLEOTIDE SEQUENCE</scope>
    <source>
        <strain evidence="9">IBT 19713</strain>
    </source>
</reference>
<evidence type="ECO:0000256" key="2">
    <source>
        <dbReference type="ARBA" id="ARBA00012614"/>
    </source>
</evidence>
<accession>A0A9W9TC02</accession>
<dbReference type="EC" id="2.4.1.141" evidence="2 7"/>
<dbReference type="InterPro" id="IPR007235">
    <property type="entry name" value="Glyco_trans_28_C"/>
</dbReference>
<proteinExistence type="inferred from homology"/>
<protein>
    <recommendedName>
        <fullName evidence="3 7">UDP-N-acetylglucosamine transferase subunit ALG13</fullName>
        <ecNumber evidence="2 7">2.4.1.141</ecNumber>
    </recommendedName>
    <alternativeName>
        <fullName evidence="5 7">Asparagine-linked glycosylation protein 13</fullName>
    </alternativeName>
</protein>
<comment type="catalytic activity">
    <reaction evidence="6">
        <text>an N-acetyl-alpha-D-glucosaminyl-diphospho-di-trans,poly-cis-dolichol + UDP-N-acetyl-alpha-D-glucosamine = an N,N'-diacetylchitobiosyl-diphospho-di-trans,poly-cis-dolichol + UDP + H(+)</text>
        <dbReference type="Rhea" id="RHEA:23380"/>
        <dbReference type="Rhea" id="RHEA-COMP:19507"/>
        <dbReference type="Rhea" id="RHEA-COMP:19510"/>
        <dbReference type="ChEBI" id="CHEBI:15378"/>
        <dbReference type="ChEBI" id="CHEBI:57269"/>
        <dbReference type="ChEBI" id="CHEBI:57705"/>
        <dbReference type="ChEBI" id="CHEBI:58223"/>
        <dbReference type="ChEBI" id="CHEBI:58427"/>
        <dbReference type="EC" id="2.4.1.141"/>
    </reaction>
</comment>
<organism evidence="9 10">
    <name type="scientific">Penicillium chermesinum</name>
    <dbReference type="NCBI Taxonomy" id="63820"/>
    <lineage>
        <taxon>Eukaryota</taxon>
        <taxon>Fungi</taxon>
        <taxon>Dikarya</taxon>
        <taxon>Ascomycota</taxon>
        <taxon>Pezizomycotina</taxon>
        <taxon>Eurotiomycetes</taxon>
        <taxon>Eurotiomycetidae</taxon>
        <taxon>Eurotiales</taxon>
        <taxon>Aspergillaceae</taxon>
        <taxon>Penicillium</taxon>
    </lineage>
</organism>
<dbReference type="InterPro" id="IPR052474">
    <property type="entry name" value="UDP-GlcNAc_transferase"/>
</dbReference>
<keyword evidence="7" id="KW-0328">Glycosyltransferase</keyword>
<gene>
    <name evidence="7" type="primary">ALG13</name>
    <name evidence="9" type="ORF">N7468_010151</name>
</gene>
<dbReference type="Pfam" id="PF04101">
    <property type="entry name" value="Glyco_tran_28_C"/>
    <property type="match status" value="1"/>
</dbReference>
<dbReference type="Proteomes" id="UP001150941">
    <property type="component" value="Unassembled WGS sequence"/>
</dbReference>
<keyword evidence="7" id="KW-0808">Transferase</keyword>
<dbReference type="GO" id="GO:0043541">
    <property type="term" value="C:UDP-N-acetylglucosamine transferase complex"/>
    <property type="evidence" value="ECO:0007669"/>
    <property type="project" value="TreeGrafter"/>
</dbReference>
<name>A0A9W9TC02_9EURO</name>
<comment type="caution">
    <text evidence="9">The sequence shown here is derived from an EMBL/GenBank/DDBJ whole genome shotgun (WGS) entry which is preliminary data.</text>
</comment>
<dbReference type="SUPFAM" id="SSF53756">
    <property type="entry name" value="UDP-Glycosyltransferase/glycogen phosphorylase"/>
    <property type="match status" value="1"/>
</dbReference>
<dbReference type="PANTHER" id="PTHR47043">
    <property type="entry name" value="UDP-N-ACETYLGLUCOSAMINE TRANSFERASE SUBUNIT ALG13"/>
    <property type="match status" value="1"/>
</dbReference>
<sequence length="188" mass="20862">MRLCFVTVGATAEFKELVETVCSEPFFKALAAKGYTHLLVQYGWHAKHIIDDFLVANPAGSPAMHGLHFGHFDFCDDPKYWIGQCMPFELIHRELGLVICHGGTGSVLEALRAAPRLIIVPNPHLADNHQQEMADMMSRLQMAASSDVKNLIATVGQVERRAGDSDFLRSFDYPFREGAMGEQLGTLD</sequence>
<evidence type="ECO:0000256" key="4">
    <source>
        <dbReference type="ARBA" id="ARBA00024804"/>
    </source>
</evidence>
<dbReference type="PANTHER" id="PTHR47043:SF1">
    <property type="entry name" value="UDP-N-ACETYLGLUCOSAMINE TRANSFERASE SUBUNIT ALG13"/>
    <property type="match status" value="1"/>
</dbReference>
<comment type="similarity">
    <text evidence="7">Belongs to the glycosyltransferase 28 family.</text>
</comment>
<dbReference type="Gene3D" id="3.40.50.2000">
    <property type="entry name" value="Glycogen Phosphorylase B"/>
    <property type="match status" value="1"/>
</dbReference>
<evidence type="ECO:0000256" key="5">
    <source>
        <dbReference type="ARBA" id="ARBA00032061"/>
    </source>
</evidence>
<evidence type="ECO:0000256" key="6">
    <source>
        <dbReference type="ARBA" id="ARBA00048184"/>
    </source>
</evidence>
<comment type="subunit">
    <text evidence="1 7">Heterodimer with ALG14 to form a functional enzyme.</text>
</comment>
<evidence type="ECO:0000259" key="8">
    <source>
        <dbReference type="Pfam" id="PF04101"/>
    </source>
</evidence>
<comment type="function">
    <text evidence="4 7">Involved in protein N-glycosylation. Essential for the second step of the dolichol-linked oligosaccharide pathway.</text>
</comment>
<dbReference type="GO" id="GO:0004577">
    <property type="term" value="F:N-acetylglucosaminyldiphosphodolichol N-acetylglucosaminyltransferase activity"/>
    <property type="evidence" value="ECO:0007669"/>
    <property type="project" value="UniProtKB-EC"/>
</dbReference>
<dbReference type="EMBL" id="JAPQKS010000008">
    <property type="protein sequence ID" value="KAJ5217143.1"/>
    <property type="molecule type" value="Genomic_DNA"/>
</dbReference>
<comment type="subcellular location">
    <subcellularLocation>
        <location evidence="7">Endoplasmic reticulum</location>
    </subcellularLocation>
</comment>
<keyword evidence="10" id="KW-1185">Reference proteome</keyword>
<evidence type="ECO:0000256" key="1">
    <source>
        <dbReference type="ARBA" id="ARBA00011198"/>
    </source>
</evidence>